<dbReference type="EMBL" id="MN740183">
    <property type="protein sequence ID" value="QHT92373.1"/>
    <property type="molecule type" value="Genomic_DNA"/>
</dbReference>
<dbReference type="AlphaFoldDB" id="A0A6C0ILH4"/>
<feature type="compositionally biased region" description="Basic residues" evidence="1">
    <location>
        <begin position="84"/>
        <end position="93"/>
    </location>
</feature>
<protein>
    <submittedName>
        <fullName evidence="2">Uncharacterized protein</fullName>
    </submittedName>
</protein>
<accession>A0A6C0ILH4</accession>
<organism evidence="2">
    <name type="scientific">viral metagenome</name>
    <dbReference type="NCBI Taxonomy" id="1070528"/>
    <lineage>
        <taxon>unclassified sequences</taxon>
        <taxon>metagenomes</taxon>
        <taxon>organismal metagenomes</taxon>
    </lineage>
</organism>
<evidence type="ECO:0000313" key="2">
    <source>
        <dbReference type="EMBL" id="QHT92373.1"/>
    </source>
</evidence>
<sequence>MTYELKHIRGIPYYLHGTTVHTFELDAGQPSSNCIPFGTYHPATDSIVYYDNWEQLLQPRLDAFRIAINSQDRGSRDASEKPQKPRKATRTPRKAGSSSAKSVACEPV</sequence>
<proteinExistence type="predicted"/>
<reference evidence="2" key="1">
    <citation type="journal article" date="2020" name="Nature">
        <title>Giant virus diversity and host interactions through global metagenomics.</title>
        <authorList>
            <person name="Schulz F."/>
            <person name="Roux S."/>
            <person name="Paez-Espino D."/>
            <person name="Jungbluth S."/>
            <person name="Walsh D.A."/>
            <person name="Denef V.J."/>
            <person name="McMahon K.D."/>
            <person name="Konstantinidis K.T."/>
            <person name="Eloe-Fadrosh E.A."/>
            <person name="Kyrpides N.C."/>
            <person name="Woyke T."/>
        </authorList>
    </citation>
    <scope>NUCLEOTIDE SEQUENCE</scope>
    <source>
        <strain evidence="2">GVMAG-M-3300023184-88</strain>
    </source>
</reference>
<feature type="region of interest" description="Disordered" evidence="1">
    <location>
        <begin position="69"/>
        <end position="108"/>
    </location>
</feature>
<name>A0A6C0ILH4_9ZZZZ</name>
<feature type="compositionally biased region" description="Basic and acidic residues" evidence="1">
    <location>
        <begin position="73"/>
        <end position="83"/>
    </location>
</feature>
<evidence type="ECO:0000256" key="1">
    <source>
        <dbReference type="SAM" id="MobiDB-lite"/>
    </source>
</evidence>